<evidence type="ECO:0000256" key="1">
    <source>
        <dbReference type="SAM" id="Phobius"/>
    </source>
</evidence>
<reference evidence="2" key="1">
    <citation type="journal article" date="2020" name="Stud. Mycol.">
        <title>101 Dothideomycetes genomes: a test case for predicting lifestyles and emergence of pathogens.</title>
        <authorList>
            <person name="Haridas S."/>
            <person name="Albert R."/>
            <person name="Binder M."/>
            <person name="Bloem J."/>
            <person name="Labutti K."/>
            <person name="Salamov A."/>
            <person name="Andreopoulos B."/>
            <person name="Baker S."/>
            <person name="Barry K."/>
            <person name="Bills G."/>
            <person name="Bluhm B."/>
            <person name="Cannon C."/>
            <person name="Castanera R."/>
            <person name="Culley D."/>
            <person name="Daum C."/>
            <person name="Ezra D."/>
            <person name="Gonzalez J."/>
            <person name="Henrissat B."/>
            <person name="Kuo A."/>
            <person name="Liang C."/>
            <person name="Lipzen A."/>
            <person name="Lutzoni F."/>
            <person name="Magnuson J."/>
            <person name="Mondo S."/>
            <person name="Nolan M."/>
            <person name="Ohm R."/>
            <person name="Pangilinan J."/>
            <person name="Park H.-J."/>
            <person name="Ramirez L."/>
            <person name="Alfaro M."/>
            <person name="Sun H."/>
            <person name="Tritt A."/>
            <person name="Yoshinaga Y."/>
            <person name="Zwiers L.-H."/>
            <person name="Turgeon B."/>
            <person name="Goodwin S."/>
            <person name="Spatafora J."/>
            <person name="Crous P."/>
            <person name="Grigoriev I."/>
        </authorList>
    </citation>
    <scope>NUCLEOTIDE SEQUENCE</scope>
    <source>
        <strain evidence="2">CBS 119925</strain>
    </source>
</reference>
<keyword evidence="1" id="KW-0472">Membrane</keyword>
<accession>A0A6A6V3X3</accession>
<protein>
    <submittedName>
        <fullName evidence="2">Uncharacterized protein</fullName>
    </submittedName>
</protein>
<sequence length="133" mass="14878">MWASALLTPLNESHIISLPIPQPTAGLPAHHILTPRRRSLSDIEKATGCLHPPRHARRASVAFVFRISSVFLFYSFFAVQATSNGRSIVGFDTRRVWSLILVACMQVSSGMVGSAWIYIYTRFVFLFGRIRTG</sequence>
<gene>
    <name evidence="2" type="ORF">M011DRAFT_143367</name>
</gene>
<evidence type="ECO:0000313" key="2">
    <source>
        <dbReference type="EMBL" id="KAF2745302.1"/>
    </source>
</evidence>
<keyword evidence="3" id="KW-1185">Reference proteome</keyword>
<keyword evidence="1" id="KW-1133">Transmembrane helix</keyword>
<proteinExistence type="predicted"/>
<dbReference type="AlphaFoldDB" id="A0A6A6V3X3"/>
<organism evidence="2 3">
    <name type="scientific">Sporormia fimetaria CBS 119925</name>
    <dbReference type="NCBI Taxonomy" id="1340428"/>
    <lineage>
        <taxon>Eukaryota</taxon>
        <taxon>Fungi</taxon>
        <taxon>Dikarya</taxon>
        <taxon>Ascomycota</taxon>
        <taxon>Pezizomycotina</taxon>
        <taxon>Dothideomycetes</taxon>
        <taxon>Pleosporomycetidae</taxon>
        <taxon>Pleosporales</taxon>
        <taxon>Sporormiaceae</taxon>
        <taxon>Sporormia</taxon>
    </lineage>
</organism>
<evidence type="ECO:0000313" key="3">
    <source>
        <dbReference type="Proteomes" id="UP000799440"/>
    </source>
</evidence>
<keyword evidence="1" id="KW-0812">Transmembrane</keyword>
<dbReference type="EMBL" id="MU006583">
    <property type="protein sequence ID" value="KAF2745302.1"/>
    <property type="molecule type" value="Genomic_DNA"/>
</dbReference>
<feature type="transmembrane region" description="Helical" evidence="1">
    <location>
        <begin position="59"/>
        <end position="77"/>
    </location>
</feature>
<name>A0A6A6V3X3_9PLEO</name>
<feature type="transmembrane region" description="Helical" evidence="1">
    <location>
        <begin position="97"/>
        <end position="121"/>
    </location>
</feature>
<dbReference type="Proteomes" id="UP000799440">
    <property type="component" value="Unassembled WGS sequence"/>
</dbReference>